<proteinExistence type="predicted"/>
<evidence type="ECO:0000256" key="1">
    <source>
        <dbReference type="SAM" id="Phobius"/>
    </source>
</evidence>
<keyword evidence="1" id="KW-0812">Transmembrane</keyword>
<sequence>MSRCCGNFCNFGEEVSCCRSCCRQDCCRTSETIFECNPITGAMGVPVIAIGSVVTPTTIGTITADLSCMSVGCVNIQFTTLITFTGIIAIGTVITFRVFRRCSNDSQEVEVDSLQLTQTVLGVVGTTIPVSHSVCDCGLCASRCCTYRVTVEATATLALASGFNVSGGAITLIAGSRC</sequence>
<dbReference type="Pfam" id="PF14879">
    <property type="entry name" value="DUF4489"/>
    <property type="match status" value="1"/>
</dbReference>
<reference evidence="3" key="1">
    <citation type="submission" date="2015-07" db="EMBL/GenBank/DDBJ databases">
        <title>Draft genome sequence of the purine-degrading Gottschalkia purinilyticum DSM 1384 (formerly Clostridium purinilyticum).</title>
        <authorList>
            <person name="Poehlein A."/>
            <person name="Schiel-Bengelsdorf B."/>
            <person name="Bengelsdorf F.R."/>
            <person name="Daniel R."/>
            <person name="Duerre P."/>
        </authorList>
    </citation>
    <scope>NUCLEOTIDE SEQUENCE [LARGE SCALE GENOMIC DNA]</scope>
    <source>
        <strain evidence="3">DSM 1384</strain>
    </source>
</reference>
<keyword evidence="1" id="KW-0472">Membrane</keyword>
<protein>
    <recommendedName>
        <fullName evidence="4">DUF4489 domain-containing protein</fullName>
    </recommendedName>
</protein>
<evidence type="ECO:0008006" key="4">
    <source>
        <dbReference type="Google" id="ProtNLM"/>
    </source>
</evidence>
<name>A0A0L0WAZ1_GOTPU</name>
<dbReference type="Proteomes" id="UP000037267">
    <property type="component" value="Unassembled WGS sequence"/>
</dbReference>
<accession>A0A0L0WAZ1</accession>
<dbReference type="OrthoDB" id="1912442at2"/>
<comment type="caution">
    <text evidence="2">The sequence shown here is derived from an EMBL/GenBank/DDBJ whole genome shotgun (WGS) entry which is preliminary data.</text>
</comment>
<keyword evidence="3" id="KW-1185">Reference proteome</keyword>
<organism evidence="2 3">
    <name type="scientific">Gottschalkia purinilytica</name>
    <name type="common">Clostridium purinilyticum</name>
    <dbReference type="NCBI Taxonomy" id="1503"/>
    <lineage>
        <taxon>Bacteria</taxon>
        <taxon>Bacillati</taxon>
        <taxon>Bacillota</taxon>
        <taxon>Tissierellia</taxon>
        <taxon>Tissierellales</taxon>
        <taxon>Gottschalkiaceae</taxon>
        <taxon>Gottschalkia</taxon>
    </lineage>
</organism>
<evidence type="ECO:0000313" key="2">
    <source>
        <dbReference type="EMBL" id="KNF08694.1"/>
    </source>
</evidence>
<dbReference type="RefSeq" id="WP_050354800.1">
    <property type="nucleotide sequence ID" value="NZ_LGSS01000005.1"/>
</dbReference>
<keyword evidence="1" id="KW-1133">Transmembrane helix</keyword>
<evidence type="ECO:0000313" key="3">
    <source>
        <dbReference type="Proteomes" id="UP000037267"/>
    </source>
</evidence>
<dbReference type="AlphaFoldDB" id="A0A0L0WAZ1"/>
<feature type="transmembrane region" description="Helical" evidence="1">
    <location>
        <begin position="78"/>
        <end position="99"/>
    </location>
</feature>
<gene>
    <name evidence="2" type="ORF">CLPU_5c00010</name>
</gene>
<dbReference type="EMBL" id="LGSS01000005">
    <property type="protein sequence ID" value="KNF08694.1"/>
    <property type="molecule type" value="Genomic_DNA"/>
</dbReference>
<dbReference type="InterPro" id="IPR027972">
    <property type="entry name" value="DUF4489"/>
</dbReference>